<accession>A0AA42BS56</accession>
<organism evidence="2 3">
    <name type="scientific">Herbiconiux oxytropis</name>
    <dbReference type="NCBI Taxonomy" id="2970915"/>
    <lineage>
        <taxon>Bacteria</taxon>
        <taxon>Bacillati</taxon>
        <taxon>Actinomycetota</taxon>
        <taxon>Actinomycetes</taxon>
        <taxon>Micrococcales</taxon>
        <taxon>Microbacteriaceae</taxon>
        <taxon>Herbiconiux</taxon>
    </lineage>
</organism>
<proteinExistence type="predicted"/>
<dbReference type="Proteomes" id="UP001165587">
    <property type="component" value="Unassembled WGS sequence"/>
</dbReference>
<dbReference type="GO" id="GO:0030288">
    <property type="term" value="C:outer membrane-bounded periplasmic space"/>
    <property type="evidence" value="ECO:0007669"/>
    <property type="project" value="TreeGrafter"/>
</dbReference>
<feature type="signal peptide" evidence="1">
    <location>
        <begin position="1"/>
        <end position="33"/>
    </location>
</feature>
<gene>
    <name evidence="2" type="ORF">N1028_01065</name>
</gene>
<feature type="chain" id="PRO_5041284031" evidence="1">
    <location>
        <begin position="34"/>
        <end position="354"/>
    </location>
</feature>
<dbReference type="Gene3D" id="3.40.50.12090">
    <property type="match status" value="2"/>
</dbReference>
<dbReference type="PANTHER" id="PTHR30032">
    <property type="entry name" value="N-ACETYLMURAMOYL-L-ALANINE AMIDASE-RELATED"/>
    <property type="match status" value="1"/>
</dbReference>
<protein>
    <submittedName>
        <fullName evidence="2">Cell wall-binding repeat-containing protein</fullName>
    </submittedName>
</protein>
<reference evidence="2" key="1">
    <citation type="submission" date="2022-08" db="EMBL/GenBank/DDBJ databases">
        <authorList>
            <person name="Deng Y."/>
            <person name="Han X.-F."/>
            <person name="Zhang Y.-Q."/>
        </authorList>
    </citation>
    <scope>NUCLEOTIDE SEQUENCE</scope>
    <source>
        <strain evidence="2">CPCC 203407</strain>
    </source>
</reference>
<dbReference type="EMBL" id="JANLCK010000001">
    <property type="protein sequence ID" value="MCS5724477.1"/>
    <property type="molecule type" value="Genomic_DNA"/>
</dbReference>
<keyword evidence="1" id="KW-0732">Signal</keyword>
<evidence type="ECO:0000313" key="2">
    <source>
        <dbReference type="EMBL" id="MCS5724477.1"/>
    </source>
</evidence>
<dbReference type="Pfam" id="PF04122">
    <property type="entry name" value="CW_binding_2"/>
    <property type="match status" value="3"/>
</dbReference>
<evidence type="ECO:0000313" key="3">
    <source>
        <dbReference type="Proteomes" id="UP001165587"/>
    </source>
</evidence>
<dbReference type="PANTHER" id="PTHR30032:SF4">
    <property type="entry name" value="AMIDASE ENHANCER"/>
    <property type="match status" value="1"/>
</dbReference>
<name>A0AA42BS56_9MICO</name>
<sequence length="354" mass="35667">MTTRTRTPLRAMGATATVAVALSLFVVPSAAVAATTPEPPSSGFVQSEEFAAAGVQRIGGADRYAVSAGVAASEFTTSPLVFVASGEGYADALSASAVAGAQRAPVLLVSRSGISDLVATQLTKLNPDVIVVVGGTVSVSSDVEKALGEFADDVQRVVGDTRYEVSARLSQQTLWPKNPVAYIASGQVFPDALSGSAAAGQLGGPVLLVQKDGIPGAIGLEIARLAPSKLIVLGGENTISESVVTTLRGIVRDTTRIGGADRYAVSAATSARAFPVGASTVFVASGSVFPDALSGSAAAIKAHGPVLLVTVDSVPGVVGAELDRLNPTRIVVLGGERTVSESVRAQLAGYIVPS</sequence>
<evidence type="ECO:0000256" key="1">
    <source>
        <dbReference type="SAM" id="SignalP"/>
    </source>
</evidence>
<dbReference type="InterPro" id="IPR007253">
    <property type="entry name" value="Cell_wall-bd_2"/>
</dbReference>
<dbReference type="AlphaFoldDB" id="A0AA42BS56"/>
<dbReference type="RefSeq" id="WP_259524896.1">
    <property type="nucleotide sequence ID" value="NZ_JANLCK010000001.1"/>
</dbReference>
<keyword evidence="3" id="KW-1185">Reference proteome</keyword>
<dbReference type="InterPro" id="IPR051922">
    <property type="entry name" value="Bact_Sporulation_Assoc"/>
</dbReference>
<comment type="caution">
    <text evidence="2">The sequence shown here is derived from an EMBL/GenBank/DDBJ whole genome shotgun (WGS) entry which is preliminary data.</text>
</comment>